<comment type="caution">
    <text evidence="1">The sequence shown here is derived from an EMBL/GenBank/DDBJ whole genome shotgun (WGS) entry which is preliminary data.</text>
</comment>
<reference evidence="1 2" key="1">
    <citation type="submission" date="2023-07" db="EMBL/GenBank/DDBJ databases">
        <title>Sorghum-associated microbial communities from plants grown in Nebraska, USA.</title>
        <authorList>
            <person name="Schachtman D."/>
        </authorList>
    </citation>
    <scope>NUCLEOTIDE SEQUENCE [LARGE SCALE GENOMIC DNA]</scope>
    <source>
        <strain evidence="1 2">DS1730</strain>
    </source>
</reference>
<dbReference type="RefSeq" id="WP_310010443.1">
    <property type="nucleotide sequence ID" value="NZ_JAVDQT010000001.1"/>
</dbReference>
<sequence>MAETQKEDKQVYLRTAAAKGDVTVEIETVRGKVDFTIAAQGALDFGLQLIKAGHDAERSNG</sequence>
<protein>
    <submittedName>
        <fullName evidence="1">Uncharacterized protein</fullName>
    </submittedName>
</protein>
<proteinExistence type="predicted"/>
<evidence type="ECO:0000313" key="1">
    <source>
        <dbReference type="EMBL" id="MDR6431246.1"/>
    </source>
</evidence>
<gene>
    <name evidence="1" type="ORF">J2782_000951</name>
</gene>
<name>A0ABU1M5E2_9HYPH</name>
<organism evidence="1 2">
    <name type="scientific">Brucella pseudogrignonensis</name>
    <dbReference type="NCBI Taxonomy" id="419475"/>
    <lineage>
        <taxon>Bacteria</taxon>
        <taxon>Pseudomonadati</taxon>
        <taxon>Pseudomonadota</taxon>
        <taxon>Alphaproteobacteria</taxon>
        <taxon>Hyphomicrobiales</taxon>
        <taxon>Brucellaceae</taxon>
        <taxon>Brucella/Ochrobactrum group</taxon>
        <taxon>Brucella</taxon>
    </lineage>
</organism>
<keyword evidence="2" id="KW-1185">Reference proteome</keyword>
<dbReference type="EMBL" id="JAVDQT010000001">
    <property type="protein sequence ID" value="MDR6431246.1"/>
    <property type="molecule type" value="Genomic_DNA"/>
</dbReference>
<dbReference type="Proteomes" id="UP001184614">
    <property type="component" value="Unassembled WGS sequence"/>
</dbReference>
<evidence type="ECO:0000313" key="2">
    <source>
        <dbReference type="Proteomes" id="UP001184614"/>
    </source>
</evidence>
<accession>A0ABU1M5E2</accession>